<protein>
    <recommendedName>
        <fullName evidence="1">Restriction endonuclease type II-like domain-containing protein</fullName>
    </recommendedName>
</protein>
<proteinExistence type="predicted"/>
<evidence type="ECO:0000313" key="2">
    <source>
        <dbReference type="EMBL" id="TDZ87527.1"/>
    </source>
</evidence>
<dbReference type="AlphaFoldDB" id="A0A4R8S761"/>
<comment type="caution">
    <text evidence="2">The sequence shown here is derived from an EMBL/GenBank/DDBJ whole genome shotgun (WGS) entry which is preliminary data.</text>
</comment>
<dbReference type="Gene3D" id="3.40.960.10">
    <property type="entry name" value="VSR Endonuclease"/>
    <property type="match status" value="1"/>
</dbReference>
<gene>
    <name evidence="2" type="ORF">DE4585_00521</name>
</gene>
<dbReference type="EMBL" id="PECH01000001">
    <property type="protein sequence ID" value="TDZ87527.1"/>
    <property type="molecule type" value="Genomic_DNA"/>
</dbReference>
<evidence type="ECO:0000259" key="1">
    <source>
        <dbReference type="Pfam" id="PF18741"/>
    </source>
</evidence>
<name>A0A4R8S761_9MYCO</name>
<dbReference type="InterPro" id="IPR011335">
    <property type="entry name" value="Restrct_endonuc-II-like"/>
</dbReference>
<accession>A0A4R8S761</accession>
<organism evidence="2 3">
    <name type="scientific">Mycobacteroides salmoniphilum</name>
    <dbReference type="NCBI Taxonomy" id="404941"/>
    <lineage>
        <taxon>Bacteria</taxon>
        <taxon>Bacillati</taxon>
        <taxon>Actinomycetota</taxon>
        <taxon>Actinomycetes</taxon>
        <taxon>Mycobacteriales</taxon>
        <taxon>Mycobacteriaceae</taxon>
        <taxon>Mycobacteroides</taxon>
    </lineage>
</organism>
<reference evidence="2 3" key="1">
    <citation type="journal article" date="2019" name="Sci. Rep.">
        <title>Extended insight into the Mycobacterium chelonae-abscessus complex through whole genome sequencing of Mycobacterium salmoniphilum outbreak and Mycobacterium salmoniphilum-like strains.</title>
        <authorList>
            <person name="Behra P.R.K."/>
            <person name="Das S."/>
            <person name="Pettersson B.M.F."/>
            <person name="Shirreff L."/>
            <person name="DuCote T."/>
            <person name="Jacobsson K.G."/>
            <person name="Ennis D.G."/>
            <person name="Kirsebom L.A."/>
        </authorList>
    </citation>
    <scope>NUCLEOTIDE SEQUENCE [LARGE SCALE GENOMIC DNA]</scope>
    <source>
        <strain evidence="2 3">DE 4585</strain>
    </source>
</reference>
<evidence type="ECO:0000313" key="3">
    <source>
        <dbReference type="Proteomes" id="UP000295117"/>
    </source>
</evidence>
<dbReference type="InterPro" id="IPR049468">
    <property type="entry name" value="Restrct_endonuc-II-like_dom"/>
</dbReference>
<dbReference type="SUPFAM" id="SSF52980">
    <property type="entry name" value="Restriction endonuclease-like"/>
    <property type="match status" value="1"/>
</dbReference>
<feature type="domain" description="Restriction endonuclease type II-like" evidence="1">
    <location>
        <begin position="213"/>
        <end position="291"/>
    </location>
</feature>
<dbReference type="Pfam" id="PF18741">
    <property type="entry name" value="MTES_1575"/>
    <property type="match status" value="1"/>
</dbReference>
<dbReference type="Proteomes" id="UP000295117">
    <property type="component" value="Unassembled WGS sequence"/>
</dbReference>
<sequence>MSVASATVRHMAEIEFPFLGAEALTGGLLTHHQLRRDFQAVYRNVYVPRGIELKATQRAEAAWLWSRRHAIVAGLSAAALHGSQWIDATSPAELNRGPRDPVAGIRIHTEQLDPAEVVEVDGIPVTSAARTAFDLGRRPGPSVALQRLDALAQATLFPVDEVAHIVEKRKGMRGLVQLRKILPLVDGGSESPQETRTRYLLLRSGLPKPQTQIRVYTRYGEFVARIDMGWEDVKVGVEFDGAQHWTDPRQRTRDIDRSAQLADEGWRIIRVSSDMLRYRPGTIVARVYEALGQSRWAA</sequence>